<dbReference type="Pfam" id="PF14226">
    <property type="entry name" value="DIOX_N"/>
    <property type="match status" value="1"/>
</dbReference>
<evidence type="ECO:0000256" key="5">
    <source>
        <dbReference type="ARBA" id="ARBA00023004"/>
    </source>
</evidence>
<feature type="region of interest" description="Disordered" evidence="8">
    <location>
        <begin position="1"/>
        <end position="28"/>
    </location>
</feature>
<dbReference type="InterPro" id="IPR050231">
    <property type="entry name" value="Iron_ascorbate_oxido_reductase"/>
</dbReference>
<evidence type="ECO:0000256" key="7">
    <source>
        <dbReference type="RuleBase" id="RU003682"/>
    </source>
</evidence>
<proteinExistence type="inferred from homology"/>
<keyword evidence="2 7" id="KW-0479">Metal-binding</keyword>
<dbReference type="InterPro" id="IPR027443">
    <property type="entry name" value="IPNS-like_sf"/>
</dbReference>
<accession>A0AAV2F3Y6</accession>
<dbReference type="Pfam" id="PF03171">
    <property type="entry name" value="2OG-FeII_Oxy"/>
    <property type="match status" value="1"/>
</dbReference>
<keyword evidence="5 7" id="KW-0408">Iron</keyword>
<keyword evidence="3" id="KW-0223">Dioxygenase</keyword>
<comment type="function">
    <text evidence="6">Probable 2-oxoglutarate-dependent dioxygenase that may be involved in glucosinolates biosynthesis. May play a role in the production of aliphatic glucosinolates.</text>
</comment>
<dbReference type="InterPro" id="IPR044861">
    <property type="entry name" value="IPNS-like_FE2OG_OXY"/>
</dbReference>
<dbReference type="Gene3D" id="2.60.120.330">
    <property type="entry name" value="B-lactam Antibiotic, Isopenicillin N Synthase, Chain"/>
    <property type="match status" value="1"/>
</dbReference>
<evidence type="ECO:0000313" key="10">
    <source>
        <dbReference type="EMBL" id="CAL1392951.1"/>
    </source>
</evidence>
<sequence>MGSQSCPSKLPLLDFSKPESTKSGSSEWESLKSQVREALEEYGCFEACFDKIPSDLLKAVFRSMDEVFELPLESKLQNVSEKPYHGYVGQHAQVPLYESLGIDEVMVAERVEAFANTMWPQGNPTFRKTIESYAEKLSELEKTVRKMIAESFGLEKYIDEQLNSTNYLLRFSKYNGPNTPDTEIGLSPHTDKNLVTILHQNQVEGLELQTKDGSWIKFQPSTPNSFIVMISESFTAWLNDRLSATCHRVMMSGNEARYSLGLFSYPKDGSIIEVPEEMVDEEHPLLFRPFHYEEFLSFYYTKAGQAAPSALRAFCGM</sequence>
<evidence type="ECO:0000313" key="11">
    <source>
        <dbReference type="Proteomes" id="UP001497516"/>
    </source>
</evidence>
<feature type="domain" description="Fe2OG dioxygenase" evidence="9">
    <location>
        <begin position="164"/>
        <end position="266"/>
    </location>
</feature>
<evidence type="ECO:0000256" key="3">
    <source>
        <dbReference type="ARBA" id="ARBA00022964"/>
    </source>
</evidence>
<dbReference type="FunFam" id="2.60.120.330:FF:000022">
    <property type="entry name" value="Probable 2-oxoglutarate-dependent dioxygenase AOP1.2"/>
    <property type="match status" value="1"/>
</dbReference>
<comment type="similarity">
    <text evidence="1 7">Belongs to the iron/ascorbate-dependent oxidoreductase family.</text>
</comment>
<evidence type="ECO:0000256" key="4">
    <source>
        <dbReference type="ARBA" id="ARBA00023002"/>
    </source>
</evidence>
<evidence type="ECO:0000256" key="1">
    <source>
        <dbReference type="ARBA" id="ARBA00008056"/>
    </source>
</evidence>
<dbReference type="InterPro" id="IPR005123">
    <property type="entry name" value="Oxoglu/Fe-dep_dioxygenase_dom"/>
</dbReference>
<evidence type="ECO:0000256" key="2">
    <source>
        <dbReference type="ARBA" id="ARBA00022723"/>
    </source>
</evidence>
<dbReference type="GO" id="GO:0051213">
    <property type="term" value="F:dioxygenase activity"/>
    <property type="evidence" value="ECO:0007669"/>
    <property type="project" value="UniProtKB-KW"/>
</dbReference>
<keyword evidence="4 7" id="KW-0560">Oxidoreductase</keyword>
<organism evidence="10 11">
    <name type="scientific">Linum trigynum</name>
    <dbReference type="NCBI Taxonomy" id="586398"/>
    <lineage>
        <taxon>Eukaryota</taxon>
        <taxon>Viridiplantae</taxon>
        <taxon>Streptophyta</taxon>
        <taxon>Embryophyta</taxon>
        <taxon>Tracheophyta</taxon>
        <taxon>Spermatophyta</taxon>
        <taxon>Magnoliopsida</taxon>
        <taxon>eudicotyledons</taxon>
        <taxon>Gunneridae</taxon>
        <taxon>Pentapetalae</taxon>
        <taxon>rosids</taxon>
        <taxon>fabids</taxon>
        <taxon>Malpighiales</taxon>
        <taxon>Linaceae</taxon>
        <taxon>Linum</taxon>
    </lineage>
</organism>
<dbReference type="AlphaFoldDB" id="A0AAV2F3Y6"/>
<dbReference type="PROSITE" id="PS51471">
    <property type="entry name" value="FE2OG_OXY"/>
    <property type="match status" value="1"/>
</dbReference>
<dbReference type="EMBL" id="OZ034819">
    <property type="protein sequence ID" value="CAL1392951.1"/>
    <property type="molecule type" value="Genomic_DNA"/>
</dbReference>
<reference evidence="10 11" key="1">
    <citation type="submission" date="2024-04" db="EMBL/GenBank/DDBJ databases">
        <authorList>
            <person name="Fracassetti M."/>
        </authorList>
    </citation>
    <scope>NUCLEOTIDE SEQUENCE [LARGE SCALE GENOMIC DNA]</scope>
</reference>
<dbReference type="PANTHER" id="PTHR47990">
    <property type="entry name" value="2-OXOGLUTARATE (2OG) AND FE(II)-DEPENDENT OXYGENASE SUPERFAMILY PROTEIN-RELATED"/>
    <property type="match status" value="1"/>
</dbReference>
<dbReference type="Proteomes" id="UP001497516">
    <property type="component" value="Chromosome 6"/>
</dbReference>
<gene>
    <name evidence="10" type="ORF">LTRI10_LOCUS33563</name>
</gene>
<name>A0AAV2F3Y6_9ROSI</name>
<keyword evidence="11" id="KW-1185">Reference proteome</keyword>
<protein>
    <recommendedName>
        <fullName evidence="9">Fe2OG dioxygenase domain-containing protein</fullName>
    </recommendedName>
</protein>
<evidence type="ECO:0000259" key="9">
    <source>
        <dbReference type="PROSITE" id="PS51471"/>
    </source>
</evidence>
<evidence type="ECO:0000256" key="8">
    <source>
        <dbReference type="SAM" id="MobiDB-lite"/>
    </source>
</evidence>
<dbReference type="GO" id="GO:0046872">
    <property type="term" value="F:metal ion binding"/>
    <property type="evidence" value="ECO:0007669"/>
    <property type="project" value="UniProtKB-KW"/>
</dbReference>
<dbReference type="InterPro" id="IPR026992">
    <property type="entry name" value="DIOX_N"/>
</dbReference>
<dbReference type="SUPFAM" id="SSF51197">
    <property type="entry name" value="Clavaminate synthase-like"/>
    <property type="match status" value="1"/>
</dbReference>
<evidence type="ECO:0000256" key="6">
    <source>
        <dbReference type="ARBA" id="ARBA00057022"/>
    </source>
</evidence>